<sequence>MESKYDNILIPVDFGRRTDIQIQQAYYLARLMNSSMTLVHIINQRNSISYQDQQSTISYDEADENVVTKIRRLANHFSIKFSHDVDYAVLEGNVYEQIVDFAEKTHARLIVMGKSGKTSPLQNSIGKYTAQVVRMARCPVLTINSIVKSSFDKILLPLDLSKQIKNKIAVAVLFSRYYGSTIKLLTVITRDNFSREKEFLEKMGRTHEFLTENNVACTTEIIYNFSGNTSVADRIIQYATDTESDIIMIMTQQEQDWRHTYVGSTASNVIKNSQIPVISITPNEDAVRNI</sequence>
<comment type="similarity">
    <text evidence="1">Belongs to the universal stress protein A family.</text>
</comment>
<accession>A0A644ZJ75</accession>
<dbReference type="PANTHER" id="PTHR46268:SF6">
    <property type="entry name" value="UNIVERSAL STRESS PROTEIN UP12"/>
    <property type="match status" value="1"/>
</dbReference>
<dbReference type="EMBL" id="VSSQ01009184">
    <property type="protein sequence ID" value="MPM40935.1"/>
    <property type="molecule type" value="Genomic_DNA"/>
</dbReference>
<dbReference type="Pfam" id="PF00582">
    <property type="entry name" value="Usp"/>
    <property type="match status" value="2"/>
</dbReference>
<feature type="domain" description="UspA" evidence="2">
    <location>
        <begin position="151"/>
        <end position="278"/>
    </location>
</feature>
<comment type="caution">
    <text evidence="3">The sequence shown here is derived from an EMBL/GenBank/DDBJ whole genome shotgun (WGS) entry which is preliminary data.</text>
</comment>
<protein>
    <recommendedName>
        <fullName evidence="2">UspA domain-containing protein</fullName>
    </recommendedName>
</protein>
<evidence type="ECO:0000313" key="3">
    <source>
        <dbReference type="EMBL" id="MPM40935.1"/>
    </source>
</evidence>
<dbReference type="InterPro" id="IPR006015">
    <property type="entry name" value="Universal_stress_UspA"/>
</dbReference>
<dbReference type="Gene3D" id="3.40.50.620">
    <property type="entry name" value="HUPs"/>
    <property type="match status" value="2"/>
</dbReference>
<evidence type="ECO:0000259" key="2">
    <source>
        <dbReference type="Pfam" id="PF00582"/>
    </source>
</evidence>
<dbReference type="InterPro" id="IPR014729">
    <property type="entry name" value="Rossmann-like_a/b/a_fold"/>
</dbReference>
<proteinExistence type="inferred from homology"/>
<dbReference type="AlphaFoldDB" id="A0A644ZJ75"/>
<organism evidence="3">
    <name type="scientific">bioreactor metagenome</name>
    <dbReference type="NCBI Taxonomy" id="1076179"/>
    <lineage>
        <taxon>unclassified sequences</taxon>
        <taxon>metagenomes</taxon>
        <taxon>ecological metagenomes</taxon>
    </lineage>
</organism>
<dbReference type="CDD" id="cd00293">
    <property type="entry name" value="USP-like"/>
    <property type="match status" value="2"/>
</dbReference>
<feature type="domain" description="UspA" evidence="2">
    <location>
        <begin position="5"/>
        <end position="143"/>
    </location>
</feature>
<evidence type="ECO:0000256" key="1">
    <source>
        <dbReference type="ARBA" id="ARBA00008791"/>
    </source>
</evidence>
<dbReference type="PANTHER" id="PTHR46268">
    <property type="entry name" value="STRESS RESPONSE PROTEIN NHAX"/>
    <property type="match status" value="1"/>
</dbReference>
<gene>
    <name evidence="3" type="ORF">SDC9_87584</name>
</gene>
<name>A0A644ZJ75_9ZZZZ</name>
<reference evidence="3" key="1">
    <citation type="submission" date="2019-08" db="EMBL/GenBank/DDBJ databases">
        <authorList>
            <person name="Kucharzyk K."/>
            <person name="Murdoch R.W."/>
            <person name="Higgins S."/>
            <person name="Loffler F."/>
        </authorList>
    </citation>
    <scope>NUCLEOTIDE SEQUENCE</scope>
</reference>
<dbReference type="InterPro" id="IPR006016">
    <property type="entry name" value="UspA"/>
</dbReference>
<dbReference type="SUPFAM" id="SSF52402">
    <property type="entry name" value="Adenine nucleotide alpha hydrolases-like"/>
    <property type="match status" value="2"/>
</dbReference>
<dbReference type="PRINTS" id="PR01438">
    <property type="entry name" value="UNVRSLSTRESS"/>
</dbReference>